<protein>
    <submittedName>
        <fullName evidence="3">YkwD family protein</fullName>
    </submittedName>
</protein>
<dbReference type="InterPro" id="IPR014044">
    <property type="entry name" value="CAP_dom"/>
</dbReference>
<feature type="compositionally biased region" description="Polar residues" evidence="1">
    <location>
        <begin position="32"/>
        <end position="50"/>
    </location>
</feature>
<feature type="compositionally biased region" description="Low complexity" evidence="1">
    <location>
        <begin position="133"/>
        <end position="148"/>
    </location>
</feature>
<evidence type="ECO:0000313" key="4">
    <source>
        <dbReference type="Proteomes" id="UP001234495"/>
    </source>
</evidence>
<feature type="compositionally biased region" description="Polar residues" evidence="1">
    <location>
        <begin position="61"/>
        <end position="70"/>
    </location>
</feature>
<reference evidence="3 4" key="1">
    <citation type="submission" date="2023-07" db="EMBL/GenBank/DDBJ databases">
        <title>Genomic Encyclopedia of Type Strains, Phase IV (KMG-IV): sequencing the most valuable type-strain genomes for metagenomic binning, comparative biology and taxonomic classification.</title>
        <authorList>
            <person name="Goeker M."/>
        </authorList>
    </citation>
    <scope>NUCLEOTIDE SEQUENCE [LARGE SCALE GENOMIC DNA]</scope>
    <source>
        <strain evidence="3 4">DSM 29005</strain>
    </source>
</reference>
<feature type="domain" description="SCP" evidence="2">
    <location>
        <begin position="203"/>
        <end position="314"/>
    </location>
</feature>
<dbReference type="SUPFAM" id="SSF55797">
    <property type="entry name" value="PR-1-like"/>
    <property type="match status" value="1"/>
</dbReference>
<dbReference type="CDD" id="cd05379">
    <property type="entry name" value="CAP_bacterial"/>
    <property type="match status" value="1"/>
</dbReference>
<feature type="compositionally biased region" description="Basic and acidic residues" evidence="1">
    <location>
        <begin position="71"/>
        <end position="84"/>
    </location>
</feature>
<gene>
    <name evidence="3" type="ORF">J2S19_003175</name>
</gene>
<feature type="region of interest" description="Disordered" evidence="1">
    <location>
        <begin position="30"/>
        <end position="110"/>
    </location>
</feature>
<dbReference type="PROSITE" id="PS51257">
    <property type="entry name" value="PROKAR_LIPOPROTEIN"/>
    <property type="match status" value="1"/>
</dbReference>
<dbReference type="InterPro" id="IPR035940">
    <property type="entry name" value="CAP_sf"/>
</dbReference>
<feature type="region of interest" description="Disordered" evidence="1">
    <location>
        <begin position="133"/>
        <end position="192"/>
    </location>
</feature>
<dbReference type="PANTHER" id="PTHR31157">
    <property type="entry name" value="SCP DOMAIN-CONTAINING PROTEIN"/>
    <property type="match status" value="1"/>
</dbReference>
<organism evidence="3 4">
    <name type="scientific">Metabacillus malikii</name>
    <dbReference type="NCBI Taxonomy" id="1504265"/>
    <lineage>
        <taxon>Bacteria</taxon>
        <taxon>Bacillati</taxon>
        <taxon>Bacillota</taxon>
        <taxon>Bacilli</taxon>
        <taxon>Bacillales</taxon>
        <taxon>Bacillaceae</taxon>
        <taxon>Metabacillus</taxon>
    </lineage>
</organism>
<feature type="compositionally biased region" description="Polar residues" evidence="1">
    <location>
        <begin position="149"/>
        <end position="162"/>
    </location>
</feature>
<feature type="compositionally biased region" description="Low complexity" evidence="1">
    <location>
        <begin position="163"/>
        <end position="192"/>
    </location>
</feature>
<dbReference type="RefSeq" id="WP_307343615.1">
    <property type="nucleotide sequence ID" value="NZ_JAUSUD010000016.1"/>
</dbReference>
<sequence length="318" mass="35600">MILKKTSMFITGALVAGLVACNNNEAMDDTNRNQIGPVNVANENQQTGDQSYGPYSRNAHNRNNGIPNETETAHRDPENDRSDDNDFDLVPDFRENDNMDISSSKTNISSKNYPHTKAIVVREAKYSFERVNTNNSKQQVNQTNTQQQPAKQQVDNNRPKVSQTPTNNNQTPANNNQTAAKNNQTNTTTNTQGLSQEVQQVIDLTNAERRRNGLPDLKADVQLSGVAQKKSEDMRQNHYFSHTSPTYGSPFDMMRDFGVTYKTAGENIAQGQQTASKVVQSWMNSEGHRKNIMSKDFTHIGVGYDASGHHWTQMFIGK</sequence>
<dbReference type="InterPro" id="IPR014258">
    <property type="entry name" value="CAP_domain_YkwD-like"/>
</dbReference>
<keyword evidence="4" id="KW-1185">Reference proteome</keyword>
<accession>A0ABT9ZKZ5</accession>
<dbReference type="Pfam" id="PF00188">
    <property type="entry name" value="CAP"/>
    <property type="match status" value="1"/>
</dbReference>
<evidence type="ECO:0000259" key="2">
    <source>
        <dbReference type="Pfam" id="PF00188"/>
    </source>
</evidence>
<dbReference type="NCBIfam" id="TIGR02909">
    <property type="entry name" value="spore_YkwD"/>
    <property type="match status" value="1"/>
</dbReference>
<dbReference type="EMBL" id="JAUSUD010000016">
    <property type="protein sequence ID" value="MDQ0231890.1"/>
    <property type="molecule type" value="Genomic_DNA"/>
</dbReference>
<comment type="caution">
    <text evidence="3">The sequence shown here is derived from an EMBL/GenBank/DDBJ whole genome shotgun (WGS) entry which is preliminary data.</text>
</comment>
<dbReference type="Gene3D" id="3.40.33.10">
    <property type="entry name" value="CAP"/>
    <property type="match status" value="1"/>
</dbReference>
<evidence type="ECO:0000313" key="3">
    <source>
        <dbReference type="EMBL" id="MDQ0231890.1"/>
    </source>
</evidence>
<feature type="compositionally biased region" description="Low complexity" evidence="1">
    <location>
        <begin position="101"/>
        <end position="110"/>
    </location>
</feature>
<dbReference type="Proteomes" id="UP001234495">
    <property type="component" value="Unassembled WGS sequence"/>
</dbReference>
<name>A0ABT9ZKZ5_9BACI</name>
<proteinExistence type="predicted"/>
<dbReference type="PANTHER" id="PTHR31157:SF1">
    <property type="entry name" value="SCP DOMAIN-CONTAINING PROTEIN"/>
    <property type="match status" value="1"/>
</dbReference>
<evidence type="ECO:0000256" key="1">
    <source>
        <dbReference type="SAM" id="MobiDB-lite"/>
    </source>
</evidence>